<proteinExistence type="predicted"/>
<dbReference type="Gene3D" id="3.30.420.10">
    <property type="entry name" value="Ribonuclease H-like superfamily/Ribonuclease H"/>
    <property type="match status" value="1"/>
</dbReference>
<dbReference type="InterPro" id="IPR036397">
    <property type="entry name" value="RNaseH_sf"/>
</dbReference>
<dbReference type="GO" id="GO:0003676">
    <property type="term" value="F:nucleic acid binding"/>
    <property type="evidence" value="ECO:0007669"/>
    <property type="project" value="InterPro"/>
</dbReference>
<comment type="caution">
    <text evidence="1">The sequence shown here is derived from an EMBL/GenBank/DDBJ whole genome shotgun (WGS) entry which is preliminary data.</text>
</comment>
<dbReference type="AlphaFoldDB" id="A0A2R6ALX2"/>
<accession>A0A2R6ALX2</accession>
<name>A0A2R6ALX2_9ARCH</name>
<dbReference type="EMBL" id="NEXE01000166">
    <property type="protein sequence ID" value="PSN87389.1"/>
    <property type="molecule type" value="Genomic_DNA"/>
</dbReference>
<dbReference type="Proteomes" id="UP000240322">
    <property type="component" value="Unassembled WGS sequence"/>
</dbReference>
<evidence type="ECO:0000313" key="1">
    <source>
        <dbReference type="EMBL" id="PSN87389.1"/>
    </source>
</evidence>
<organism evidence="1 2">
    <name type="scientific">Candidatus Marsarchaeota G2 archaeon OSP_D</name>
    <dbReference type="NCBI Taxonomy" id="1978157"/>
    <lineage>
        <taxon>Archaea</taxon>
        <taxon>Candidatus Marsarchaeota</taxon>
        <taxon>Candidatus Marsarchaeota group 2</taxon>
    </lineage>
</organism>
<sequence length="71" mass="7855">MKADLEEIIVYFDGACEPVNPGGVGSWGFVVFFRDKIIHFGYGVLGEGEGVSKSRSILLSARRLNAFERVF</sequence>
<protein>
    <submittedName>
        <fullName evidence="1">Uncharacterized protein</fullName>
    </submittedName>
</protein>
<gene>
    <name evidence="1" type="ORF">B9Q03_10645</name>
</gene>
<reference evidence="1 2" key="1">
    <citation type="submission" date="2017-04" db="EMBL/GenBank/DDBJ databases">
        <title>Novel microbial lineages endemic to geothermal iron-oxide mats fill important gaps in the evolutionary history of Archaea.</title>
        <authorList>
            <person name="Jay Z.J."/>
            <person name="Beam J.P."/>
            <person name="Dlakic M."/>
            <person name="Rusch D.B."/>
            <person name="Kozubal M.A."/>
            <person name="Inskeep W.P."/>
        </authorList>
    </citation>
    <scope>NUCLEOTIDE SEQUENCE [LARGE SCALE GENOMIC DNA]</scope>
    <source>
        <strain evidence="1">OSP_D</strain>
    </source>
</reference>
<evidence type="ECO:0000313" key="2">
    <source>
        <dbReference type="Proteomes" id="UP000240322"/>
    </source>
</evidence>